<feature type="transmembrane region" description="Helical" evidence="1">
    <location>
        <begin position="94"/>
        <end position="115"/>
    </location>
</feature>
<dbReference type="AlphaFoldDB" id="A0A1E5G5Q5"/>
<organism evidence="3 4">
    <name type="scientific">Desulfuribacillus alkaliarsenatis</name>
    <dbReference type="NCBI Taxonomy" id="766136"/>
    <lineage>
        <taxon>Bacteria</taxon>
        <taxon>Bacillati</taxon>
        <taxon>Bacillota</taxon>
        <taxon>Desulfuribacillia</taxon>
        <taxon>Desulfuribacillales</taxon>
        <taxon>Desulfuribacillaceae</taxon>
        <taxon>Desulfuribacillus</taxon>
    </lineage>
</organism>
<keyword evidence="1" id="KW-1133">Transmembrane helix</keyword>
<feature type="transmembrane region" description="Helical" evidence="1">
    <location>
        <begin position="141"/>
        <end position="163"/>
    </location>
</feature>
<dbReference type="RefSeq" id="WP_069641975.1">
    <property type="nucleotide sequence ID" value="NZ_MIJE01000001.1"/>
</dbReference>
<evidence type="ECO:0000259" key="2">
    <source>
        <dbReference type="Pfam" id="PF12164"/>
    </source>
</evidence>
<dbReference type="Proteomes" id="UP000094296">
    <property type="component" value="Unassembled WGS sequence"/>
</dbReference>
<sequence length="201" mass="23055">MPDIYIQLKNKVLIEKDKQSIYVQDVARIAAPNPCIVSKIKVYTLTNDDKDIIVISAIDIVKKIQNALPDHTVNIVGADNIVVEKIRQQKNVSVILVAIAWILLYFGAGLTIMYFHEDTSMKEVHQRLHYLLTGEESDTPYWIQIPYSLGIGIGMMVFFNNVFKKKINEEPSPLEVEMFLYDDNINKYLVKKPKLNKKDDA</sequence>
<dbReference type="InterPro" id="IPR021997">
    <property type="entry name" value="SporV_AA"/>
</dbReference>
<dbReference type="InterPro" id="IPR038548">
    <property type="entry name" value="SporV_AA_N_sf"/>
</dbReference>
<keyword evidence="4" id="KW-1185">Reference proteome</keyword>
<gene>
    <name evidence="3" type="ORF">BHF68_02065</name>
</gene>
<keyword evidence="1" id="KW-0472">Membrane</keyword>
<dbReference type="Pfam" id="PF12164">
    <property type="entry name" value="SporV_AA"/>
    <property type="match status" value="1"/>
</dbReference>
<keyword evidence="1" id="KW-0812">Transmembrane</keyword>
<dbReference type="STRING" id="766136.BHF68_02065"/>
<accession>A0A1E5G5Q5</accession>
<reference evidence="3 4" key="1">
    <citation type="submission" date="2016-09" db="EMBL/GenBank/DDBJ databases">
        <title>Draft genome sequence for the type strain of Desulfuribacillus alkaliarsenatis AHT28, an obligately anaerobic, sulfidogenic bacterium isolated from Russian soda lake sediments.</title>
        <authorList>
            <person name="Abin C.A."/>
            <person name="Hollibaugh J.T."/>
        </authorList>
    </citation>
    <scope>NUCLEOTIDE SEQUENCE [LARGE SCALE GENOMIC DNA]</scope>
    <source>
        <strain evidence="3 4">AHT28</strain>
    </source>
</reference>
<evidence type="ECO:0000313" key="4">
    <source>
        <dbReference type="Proteomes" id="UP000094296"/>
    </source>
</evidence>
<protein>
    <recommendedName>
        <fullName evidence="2">Stage V sporulation protein AA domain-containing protein</fullName>
    </recommendedName>
</protein>
<proteinExistence type="predicted"/>
<evidence type="ECO:0000256" key="1">
    <source>
        <dbReference type="SAM" id="Phobius"/>
    </source>
</evidence>
<feature type="domain" description="Stage V sporulation protein AA" evidence="2">
    <location>
        <begin position="3"/>
        <end position="86"/>
    </location>
</feature>
<dbReference type="OrthoDB" id="9782754at2"/>
<name>A0A1E5G5Q5_9FIRM</name>
<evidence type="ECO:0000313" key="3">
    <source>
        <dbReference type="EMBL" id="OEF98483.1"/>
    </source>
</evidence>
<dbReference type="Gene3D" id="2.60.480.10">
    <property type="entry name" value="eubacterium ventriosum atcc domain"/>
    <property type="match status" value="1"/>
</dbReference>
<comment type="caution">
    <text evidence="3">The sequence shown here is derived from an EMBL/GenBank/DDBJ whole genome shotgun (WGS) entry which is preliminary data.</text>
</comment>
<dbReference type="EMBL" id="MIJE01000001">
    <property type="protein sequence ID" value="OEF98483.1"/>
    <property type="molecule type" value="Genomic_DNA"/>
</dbReference>